<dbReference type="AlphaFoldDB" id="A0A495JHM6"/>
<proteinExistence type="predicted"/>
<gene>
    <name evidence="1" type="ORF">BDK92_2579</name>
</gene>
<dbReference type="RefSeq" id="WP_121156902.1">
    <property type="nucleotide sequence ID" value="NZ_RBKT01000001.1"/>
</dbReference>
<comment type="caution">
    <text evidence="1">The sequence shown here is derived from an EMBL/GenBank/DDBJ whole genome shotgun (WGS) entry which is preliminary data.</text>
</comment>
<evidence type="ECO:0000313" key="1">
    <source>
        <dbReference type="EMBL" id="RKR88271.1"/>
    </source>
</evidence>
<organism evidence="1 2">
    <name type="scientific">Micromonospora pisi</name>
    <dbReference type="NCBI Taxonomy" id="589240"/>
    <lineage>
        <taxon>Bacteria</taxon>
        <taxon>Bacillati</taxon>
        <taxon>Actinomycetota</taxon>
        <taxon>Actinomycetes</taxon>
        <taxon>Micromonosporales</taxon>
        <taxon>Micromonosporaceae</taxon>
        <taxon>Micromonospora</taxon>
    </lineage>
</organism>
<keyword evidence="2" id="KW-1185">Reference proteome</keyword>
<protein>
    <submittedName>
        <fullName evidence="1">Uncharacterized protein</fullName>
    </submittedName>
</protein>
<dbReference type="Proteomes" id="UP000277671">
    <property type="component" value="Unassembled WGS sequence"/>
</dbReference>
<sequence length="221" mass="23598">MLRRIPLALVGLVTLALLTVGGSATMVTGSGSIPGPAACGPEHQPERAPHSFVQRAKDYTRTDLLVESDAVIRASAIDSTPKVEYPWPPEPEAPSMRYTLTTVRVLEVLWVAPAPRTSRKGEVRVAGRMPLTQASAEMARDPGLAPLLNPACEYLIYVVRNSDPRRGAPPALGWHITGGQGVYRLDAGPTGSPRYVFSGGGEPPLPSVLEVAAVRSRTFLD</sequence>
<dbReference type="EMBL" id="RBKT01000001">
    <property type="protein sequence ID" value="RKR88271.1"/>
    <property type="molecule type" value="Genomic_DNA"/>
</dbReference>
<evidence type="ECO:0000313" key="2">
    <source>
        <dbReference type="Proteomes" id="UP000277671"/>
    </source>
</evidence>
<accession>A0A495JHM6</accession>
<name>A0A495JHM6_9ACTN</name>
<reference evidence="1 2" key="1">
    <citation type="submission" date="2018-10" db="EMBL/GenBank/DDBJ databases">
        <title>Sequencing the genomes of 1000 actinobacteria strains.</title>
        <authorList>
            <person name="Klenk H.-P."/>
        </authorList>
    </citation>
    <scope>NUCLEOTIDE SEQUENCE [LARGE SCALE GENOMIC DNA]</scope>
    <source>
        <strain evidence="1 2">DSM 45175</strain>
    </source>
</reference>